<accession>A0A554RUM3</accession>
<dbReference type="Pfam" id="PF22494">
    <property type="entry name" value="choice_anch_I"/>
    <property type="match status" value="1"/>
</dbReference>
<keyword evidence="2" id="KW-0472">Membrane</keyword>
<dbReference type="AlphaFoldDB" id="A0A554RUM3"/>
<dbReference type="InterPro" id="IPR015943">
    <property type="entry name" value="WD40/YVTN_repeat-like_dom_sf"/>
</dbReference>
<evidence type="ECO:0000313" key="5">
    <source>
        <dbReference type="EMBL" id="TSD57811.1"/>
    </source>
</evidence>
<dbReference type="RefSeq" id="WP_143914442.1">
    <property type="nucleotide sequence ID" value="NZ_VLNT01000017.1"/>
</dbReference>
<evidence type="ECO:0000256" key="1">
    <source>
        <dbReference type="SAM" id="MobiDB-lite"/>
    </source>
</evidence>
<evidence type="ECO:0000256" key="3">
    <source>
        <dbReference type="SAM" id="SignalP"/>
    </source>
</evidence>
<dbReference type="InterPro" id="IPR052956">
    <property type="entry name" value="Mesenchyme-surface_protein"/>
</dbReference>
<dbReference type="Proteomes" id="UP000316988">
    <property type="component" value="Unassembled WGS sequence"/>
</dbReference>
<dbReference type="OrthoDB" id="1016457at2"/>
<reference evidence="5 6" key="1">
    <citation type="submission" date="2019-07" db="EMBL/GenBank/DDBJ databases">
        <authorList>
            <person name="Zhao L.H."/>
        </authorList>
    </citation>
    <scope>NUCLEOTIDE SEQUENCE [LARGE SCALE GENOMIC DNA]</scope>
    <source>
        <strain evidence="5 6">Co35</strain>
    </source>
</reference>
<dbReference type="InterPro" id="IPR011048">
    <property type="entry name" value="Haem_d1_sf"/>
</dbReference>
<keyword evidence="2" id="KW-0812">Transmembrane</keyword>
<dbReference type="PANTHER" id="PTHR46928">
    <property type="entry name" value="MESENCHYME-SPECIFIC CELL SURFACE GLYCOPROTEIN"/>
    <property type="match status" value="1"/>
</dbReference>
<feature type="compositionally biased region" description="Pro residues" evidence="1">
    <location>
        <begin position="558"/>
        <end position="580"/>
    </location>
</feature>
<feature type="signal peptide" evidence="3">
    <location>
        <begin position="1"/>
        <end position="23"/>
    </location>
</feature>
<keyword evidence="2" id="KW-1133">Transmembrane helix</keyword>
<feature type="region of interest" description="Disordered" evidence="1">
    <location>
        <begin position="548"/>
        <end position="610"/>
    </location>
</feature>
<feature type="domain" description="Choice-of-anchor I" evidence="4">
    <location>
        <begin position="52"/>
        <end position="543"/>
    </location>
</feature>
<proteinExistence type="predicted"/>
<dbReference type="EMBL" id="VLNT01000017">
    <property type="protein sequence ID" value="TSD57811.1"/>
    <property type="molecule type" value="Genomic_DNA"/>
</dbReference>
<feature type="chain" id="PRO_5022030241" evidence="3">
    <location>
        <begin position="24"/>
        <end position="635"/>
    </location>
</feature>
<evidence type="ECO:0000259" key="4">
    <source>
        <dbReference type="Pfam" id="PF22494"/>
    </source>
</evidence>
<organism evidence="5 6">
    <name type="scientific">Aeromicrobium piscarium</name>
    <dbReference type="NCBI Taxonomy" id="2590901"/>
    <lineage>
        <taxon>Bacteria</taxon>
        <taxon>Bacillati</taxon>
        <taxon>Actinomycetota</taxon>
        <taxon>Actinomycetes</taxon>
        <taxon>Propionibacteriales</taxon>
        <taxon>Nocardioidaceae</taxon>
        <taxon>Aeromicrobium</taxon>
    </lineage>
</organism>
<feature type="compositionally biased region" description="Basic and acidic residues" evidence="1">
    <location>
        <begin position="429"/>
        <end position="441"/>
    </location>
</feature>
<keyword evidence="6" id="KW-1185">Reference proteome</keyword>
<evidence type="ECO:0000256" key="2">
    <source>
        <dbReference type="SAM" id="Phobius"/>
    </source>
</evidence>
<name>A0A554RUM3_9ACTN</name>
<dbReference type="Gene3D" id="2.130.10.10">
    <property type="entry name" value="YVTN repeat-like/Quinoprotein amine dehydrogenase"/>
    <property type="match status" value="1"/>
</dbReference>
<sequence>MHRRLLSLTAATALVLGTSAAAAATTQYPADTDPAGSLTPLGTYHTGQFDESAAEIVAFHAGTQRTFVVNALSGQIDVLDASDPTSPVQVGTIAAPEGVVNSLSVREDGLVVAAIEAPTKTDPGHLLFADATTLQNLGTVEVGAQPDMVSISPDGAYAVSADEGEPADDYSADPEGTVSVVTLPDELTAPGQETVRTATFHDWEENGPRDLPEEVRIFGPEVNADRPVSANLEPEYVAIDGTTAYVTLQENNAIAVVDLIGAQVTDLWPMGFKDHSQPGMGFDASDRDDAIAIEPQPVLGMYQPDGIGAYSAGGQTYLVTANEGDAREWGDYAEGARVKNLGKDGLAPICEDATAAALTGDADLGRLNITLENGLREDGSCYEQLYSFGGRSFSIWTPEGDLVFDSGDEFERIVAEALPEHFNSNHSESNFDGRSDDKGPEPENLAIGQVGDRTYAFIGFERVGGVIAYDITDPTAPEFVRYTNERDFSVSAEEEIDGGADPADVLRRAGDLGPEGVAFVAAADSPTEQPLVITGNEVSGSTTFFAVTTEDEDGSGPGPDPEPTEPTPTEPAPTEPPSEPAPTDAPGTDPPGDSPAKKPTGDLPGTGATVSPWWFALGAALLAGGGLVTWRRLNA</sequence>
<dbReference type="NCBIfam" id="NF038117">
    <property type="entry name" value="choice_anch_I"/>
    <property type="match status" value="1"/>
</dbReference>
<dbReference type="SUPFAM" id="SSF51004">
    <property type="entry name" value="C-terminal (heme d1) domain of cytochrome cd1-nitrite reductase"/>
    <property type="match status" value="1"/>
</dbReference>
<dbReference type="NCBIfam" id="TIGR01167">
    <property type="entry name" value="LPXTG_anchor"/>
    <property type="match status" value="1"/>
</dbReference>
<protein>
    <submittedName>
        <fullName evidence="5">LPXTG cell wall anchor domain-containing protein</fullName>
    </submittedName>
</protein>
<evidence type="ECO:0000313" key="6">
    <source>
        <dbReference type="Proteomes" id="UP000316988"/>
    </source>
</evidence>
<comment type="caution">
    <text evidence="5">The sequence shown here is derived from an EMBL/GenBank/DDBJ whole genome shotgun (WGS) entry which is preliminary data.</text>
</comment>
<dbReference type="InterPro" id="IPR055188">
    <property type="entry name" value="Choice_anch_I"/>
</dbReference>
<feature type="region of interest" description="Disordered" evidence="1">
    <location>
        <begin position="418"/>
        <end position="446"/>
    </location>
</feature>
<feature type="transmembrane region" description="Helical" evidence="2">
    <location>
        <begin position="613"/>
        <end position="630"/>
    </location>
</feature>
<keyword evidence="3" id="KW-0732">Signal</keyword>
<dbReference type="PANTHER" id="PTHR46928:SF1">
    <property type="entry name" value="MESENCHYME-SPECIFIC CELL SURFACE GLYCOPROTEIN"/>
    <property type="match status" value="1"/>
</dbReference>
<gene>
    <name evidence="5" type="ORF">FNM00_15420</name>
</gene>